<feature type="region of interest" description="Disordered" evidence="2">
    <location>
        <begin position="253"/>
        <end position="363"/>
    </location>
</feature>
<reference evidence="3 4" key="1">
    <citation type="submission" date="2014-06" db="EMBL/GenBank/DDBJ databases">
        <title>Evolutionary Origins and Diversification of the Mycorrhizal Mutualists.</title>
        <authorList>
            <consortium name="DOE Joint Genome Institute"/>
            <consortium name="Mycorrhizal Genomics Consortium"/>
            <person name="Kohler A."/>
            <person name="Kuo A."/>
            <person name="Nagy L.G."/>
            <person name="Floudas D."/>
            <person name="Copeland A."/>
            <person name="Barry K.W."/>
            <person name="Cichocki N."/>
            <person name="Veneault-Fourrey C."/>
            <person name="LaButti K."/>
            <person name="Lindquist E.A."/>
            <person name="Lipzen A."/>
            <person name="Lundell T."/>
            <person name="Morin E."/>
            <person name="Murat C."/>
            <person name="Riley R."/>
            <person name="Ohm R."/>
            <person name="Sun H."/>
            <person name="Tunlid A."/>
            <person name="Henrissat B."/>
            <person name="Grigoriev I.V."/>
            <person name="Hibbett D.S."/>
            <person name="Martin F."/>
        </authorList>
    </citation>
    <scope>NUCLEOTIDE SEQUENCE [LARGE SCALE GENOMIC DNA]</scope>
    <source>
        <strain evidence="3 4">SS14</strain>
    </source>
</reference>
<dbReference type="GO" id="GO:0006897">
    <property type="term" value="P:endocytosis"/>
    <property type="evidence" value="ECO:0007669"/>
    <property type="project" value="TreeGrafter"/>
</dbReference>
<feature type="region of interest" description="Disordered" evidence="2">
    <location>
        <begin position="558"/>
        <end position="801"/>
    </location>
</feature>
<dbReference type="Gene3D" id="1.20.1270.60">
    <property type="entry name" value="Arfaptin homology (AH) domain/BAR domain"/>
    <property type="match status" value="1"/>
</dbReference>
<keyword evidence="4" id="KW-1185">Reference proteome</keyword>
<evidence type="ECO:0008006" key="5">
    <source>
        <dbReference type="Google" id="ProtNLM"/>
    </source>
</evidence>
<feature type="coiled-coil region" evidence="1">
    <location>
        <begin position="98"/>
        <end position="170"/>
    </location>
</feature>
<gene>
    <name evidence="3" type="ORF">M422DRAFT_48793</name>
</gene>
<organism evidence="3 4">
    <name type="scientific">Sphaerobolus stellatus (strain SS14)</name>
    <dbReference type="NCBI Taxonomy" id="990650"/>
    <lineage>
        <taxon>Eukaryota</taxon>
        <taxon>Fungi</taxon>
        <taxon>Dikarya</taxon>
        <taxon>Basidiomycota</taxon>
        <taxon>Agaricomycotina</taxon>
        <taxon>Agaricomycetes</taxon>
        <taxon>Phallomycetidae</taxon>
        <taxon>Geastrales</taxon>
        <taxon>Sphaerobolaceae</taxon>
        <taxon>Sphaerobolus</taxon>
    </lineage>
</organism>
<protein>
    <recommendedName>
        <fullName evidence="5">Eisosome component PIL1-domain-containing protein</fullName>
    </recommendedName>
</protein>
<sequence length="801" mass="85997">MFRSKTSAGFAAKLAHTSTIPALGNKDLRLLQDLITNEKTVMLTLQKLSGDLTRASESLKAWGLGEGDDLGDVLSHACGMYTHIAAALNNFANHQSAVRSHLKSIRTREEQLDELKRKRKNVAAKADTADKKLSKMSGEHKNLPAQTDLLNRLRDEIRQLDTDILVEEARLGDFKRSSTRNFMGLKLGGLLEFGEKATIIGELGKLLIEEIPLDPTPPGQSRAFFQAHTQTANFAAEATRCVGEVVFNAPTDATLNPDAYAPPSSARSSAHASTLNDLRRRPSEAQSPTDSAYGRSTLGDLRVTNPTEGPTASEFGESTGQRRYGTGPSPSFESPRPGSGPSGGQFSTFPVKMRADSGLGGPNLGTEDFSASVASALRLGDNGMDLPPQIQEDNSYTQMLPQIHEDNNYRQMLPQTQGDNNYRQMLPQIQEDNNYRQKSPPPSVNVGGRPWNGSEYSQNHNRTFSQESTTLPYTHLPEPDGSFTGSTLSVERGVRFRTPSMEVTGMTIAPGVASPTYPSAGSGWAHTNQAQTNQAGIGAGGENSRVSSDGEWVFEDEAPVSPVNPHLPEQPEDEFYNPYEPTKYASPPPESPQDEERLRNAAAAREIALEIDAQLASSPTREMPPSPQQQSYQSSIPAPPYSPVRPLSFGRAPSPLAPPQAPFSQQRSVSPNPPSPNTLPTSPVEAPRSPTPPMASPMADSFSTPPEYPSPPPLPAAGGPRTISAAAFKRAGAGRLGSTGSDLDLTKKRPLPSSPYPPSRSGTPADGSQDNAADYGRLPAGARASGYFDSKEPSSPIEDLN</sequence>
<dbReference type="AlphaFoldDB" id="A0A0C9UD27"/>
<dbReference type="InterPro" id="IPR027267">
    <property type="entry name" value="AH/BAR_dom_sf"/>
</dbReference>
<dbReference type="GO" id="GO:0036286">
    <property type="term" value="C:eisosome filament"/>
    <property type="evidence" value="ECO:0007669"/>
    <property type="project" value="TreeGrafter"/>
</dbReference>
<dbReference type="OrthoDB" id="5599269at2759"/>
<evidence type="ECO:0000313" key="3">
    <source>
        <dbReference type="EMBL" id="KIJ40998.1"/>
    </source>
</evidence>
<dbReference type="GO" id="GO:0005886">
    <property type="term" value="C:plasma membrane"/>
    <property type="evidence" value="ECO:0007669"/>
    <property type="project" value="TreeGrafter"/>
</dbReference>
<evidence type="ECO:0000256" key="1">
    <source>
        <dbReference type="SAM" id="Coils"/>
    </source>
</evidence>
<dbReference type="EMBL" id="KN837139">
    <property type="protein sequence ID" value="KIJ40998.1"/>
    <property type="molecule type" value="Genomic_DNA"/>
</dbReference>
<feature type="compositionally biased region" description="Pro residues" evidence="2">
    <location>
        <begin position="706"/>
        <end position="715"/>
    </location>
</feature>
<proteinExistence type="predicted"/>
<keyword evidence="1" id="KW-0175">Coiled coil</keyword>
<dbReference type="InterPro" id="IPR028245">
    <property type="entry name" value="PIL1/LSP1"/>
</dbReference>
<feature type="compositionally biased region" description="Low complexity" evidence="2">
    <location>
        <begin position="257"/>
        <end position="273"/>
    </location>
</feature>
<dbReference type="HOGENOM" id="CLU_012875_0_0_1"/>
<dbReference type="PANTHER" id="PTHR31962:SF6">
    <property type="entry name" value="EISOSOME COMPONENT PIL1-DOMAIN-CONTAINING PROTEIN"/>
    <property type="match status" value="1"/>
</dbReference>
<feature type="compositionally biased region" description="Low complexity" evidence="2">
    <location>
        <begin position="600"/>
        <end position="613"/>
    </location>
</feature>
<feature type="compositionally biased region" description="Polar residues" evidence="2">
    <location>
        <begin position="304"/>
        <end position="321"/>
    </location>
</feature>
<evidence type="ECO:0000313" key="4">
    <source>
        <dbReference type="Proteomes" id="UP000054279"/>
    </source>
</evidence>
<dbReference type="GO" id="GO:0070941">
    <property type="term" value="P:eisosome assembly"/>
    <property type="evidence" value="ECO:0007669"/>
    <property type="project" value="TreeGrafter"/>
</dbReference>
<dbReference type="Pfam" id="PF13805">
    <property type="entry name" value="Pil1"/>
    <property type="match status" value="1"/>
</dbReference>
<accession>A0A0C9UD27</accession>
<feature type="compositionally biased region" description="Low complexity" evidence="2">
    <location>
        <begin position="327"/>
        <end position="350"/>
    </location>
</feature>
<dbReference type="PANTHER" id="PTHR31962">
    <property type="entry name" value="SPHINGOLIPID LONG CHAIN BASE-RESPONSIVE PROTEIN PIL1"/>
    <property type="match status" value="1"/>
</dbReference>
<dbReference type="Proteomes" id="UP000054279">
    <property type="component" value="Unassembled WGS sequence"/>
</dbReference>
<name>A0A0C9UD27_SPHS4</name>
<evidence type="ECO:0000256" key="2">
    <source>
        <dbReference type="SAM" id="MobiDB-lite"/>
    </source>
</evidence>
<dbReference type="GO" id="GO:0008289">
    <property type="term" value="F:lipid binding"/>
    <property type="evidence" value="ECO:0007669"/>
    <property type="project" value="TreeGrafter"/>
</dbReference>